<name>A0A6A7GAM0_9CRUS</name>
<dbReference type="PANTHER" id="PTHR10758:SF1">
    <property type="entry name" value="COP9 SIGNALOSOME COMPLEX SUBUNIT 3"/>
    <property type="match status" value="1"/>
</dbReference>
<comment type="similarity">
    <text evidence="3">Belongs to the CSN3 family.</text>
</comment>
<evidence type="ECO:0000313" key="9">
    <source>
        <dbReference type="EMBL" id="LAC27750.1"/>
    </source>
</evidence>
<reference evidence="9" key="1">
    <citation type="submission" date="2017-11" db="EMBL/GenBank/DDBJ databases">
        <title>The sensing device of the deep-sea amphipod.</title>
        <authorList>
            <person name="Kobayashi H."/>
            <person name="Nagahama T."/>
            <person name="Arai W."/>
            <person name="Sasagawa Y."/>
            <person name="Umeda M."/>
            <person name="Hayashi T."/>
            <person name="Nikaido I."/>
            <person name="Watanabe H."/>
            <person name="Oguri K."/>
            <person name="Kitazato H."/>
            <person name="Fujioka K."/>
            <person name="Kido Y."/>
            <person name="Takami H."/>
        </authorList>
    </citation>
    <scope>NUCLEOTIDE SEQUENCE</scope>
    <source>
        <tissue evidence="9">Whole body</tissue>
    </source>
</reference>
<dbReference type="Pfam" id="PF01399">
    <property type="entry name" value="PCI"/>
    <property type="match status" value="1"/>
</dbReference>
<evidence type="ECO:0000256" key="6">
    <source>
        <dbReference type="ARBA" id="ARBA00022790"/>
    </source>
</evidence>
<organism evidence="9">
    <name type="scientific">Hirondellea gigas</name>
    <dbReference type="NCBI Taxonomy" id="1518452"/>
    <lineage>
        <taxon>Eukaryota</taxon>
        <taxon>Metazoa</taxon>
        <taxon>Ecdysozoa</taxon>
        <taxon>Arthropoda</taxon>
        <taxon>Crustacea</taxon>
        <taxon>Multicrustacea</taxon>
        <taxon>Malacostraca</taxon>
        <taxon>Eumalacostraca</taxon>
        <taxon>Peracarida</taxon>
        <taxon>Amphipoda</taxon>
        <taxon>Amphilochidea</taxon>
        <taxon>Lysianassida</taxon>
        <taxon>Lysianassidira</taxon>
        <taxon>Lysianassoidea</taxon>
        <taxon>Lysianassidae</taxon>
        <taxon>Hirondellea</taxon>
    </lineage>
</organism>
<dbReference type="AlphaFoldDB" id="A0A6A7GAM0"/>
<dbReference type="InterPro" id="IPR000717">
    <property type="entry name" value="PCI_dom"/>
</dbReference>
<dbReference type="InterPro" id="IPR055089">
    <property type="entry name" value="COP9_N"/>
</dbReference>
<comment type="subcellular location">
    <subcellularLocation>
        <location evidence="2">Cytoplasm</location>
    </subcellularLocation>
    <subcellularLocation>
        <location evidence="1">Nucleus</location>
    </subcellularLocation>
</comment>
<keyword evidence="5" id="KW-0963">Cytoplasm</keyword>
<feature type="domain" description="PCI" evidence="8">
    <location>
        <begin position="196"/>
        <end position="363"/>
    </location>
</feature>
<keyword evidence="7" id="KW-0539">Nucleus</keyword>
<dbReference type="EMBL" id="IACT01008638">
    <property type="protein sequence ID" value="LAC27750.1"/>
    <property type="molecule type" value="mRNA"/>
</dbReference>
<sequence length="435" mass="49728">MDSLIQNILTLSGSESGLQLLQQKKLKDVNKLLSKNKSSLRNALESLDPLTHSLGYMSILNYVSNHTDLPNSPHFLQLTKIFLLNCDADQIQRDSFKFSNIAVRFGTMLFEQAPKFAILPLRNAINVLQRESPHLLTAVHPIFVLCCIKAQCYHAALPIVQRPVYEVHTAEKTPFDPKSNLLYHYYSASIFIAFRKHELALDCLQMALTAPSLALSEIQIESYKKYVLLSLYIHGRLVELPSFTCPSIYRHVAKLCEPYTSLAEAYAKGVLQLEECIQLHKDDFVKDENYGLVQQVLRRLVRRNIKNLTDTYITLSVDAIAEMAKTKDARQAEDYILSMIEEGGIFAKIDQQNGMVSFLGDDEDYATQEMISNLDTNIHDIMSFWRRVQQVNEEVSLDPKYINKTLKQNQNVDQEMLLAQQLSLADKDTQMPMFR</sequence>
<proteinExistence type="evidence at transcript level"/>
<dbReference type="SMART" id="SM00088">
    <property type="entry name" value="PINT"/>
    <property type="match status" value="1"/>
</dbReference>
<dbReference type="Pfam" id="PF22788">
    <property type="entry name" value="COP9_hel_rpt"/>
    <property type="match status" value="1"/>
</dbReference>
<dbReference type="InterPro" id="IPR036388">
    <property type="entry name" value="WH-like_DNA-bd_sf"/>
</dbReference>
<dbReference type="GO" id="GO:0006511">
    <property type="term" value="P:ubiquitin-dependent protein catabolic process"/>
    <property type="evidence" value="ECO:0007669"/>
    <property type="project" value="TreeGrafter"/>
</dbReference>
<dbReference type="GO" id="GO:0005737">
    <property type="term" value="C:cytoplasm"/>
    <property type="evidence" value="ECO:0007669"/>
    <property type="project" value="UniProtKB-SubCell"/>
</dbReference>
<dbReference type="GO" id="GO:0008180">
    <property type="term" value="C:COP9 signalosome"/>
    <property type="evidence" value="ECO:0007669"/>
    <property type="project" value="UniProtKB-KW"/>
</dbReference>
<accession>A0A6A7GAM0</accession>
<dbReference type="InterPro" id="IPR050756">
    <property type="entry name" value="CSN3"/>
</dbReference>
<dbReference type="PANTHER" id="PTHR10758">
    <property type="entry name" value="26S PROTEASOME NON-ATPASE REGULATORY SUBUNIT 3/COP9 SIGNALOSOME COMPLEX SUBUNIT 3"/>
    <property type="match status" value="1"/>
</dbReference>
<dbReference type="SUPFAM" id="SSF46785">
    <property type="entry name" value="Winged helix' DNA-binding domain"/>
    <property type="match status" value="1"/>
</dbReference>
<dbReference type="Gene3D" id="1.10.10.10">
    <property type="entry name" value="Winged helix-like DNA-binding domain superfamily/Winged helix DNA-binding domain"/>
    <property type="match status" value="1"/>
</dbReference>
<keyword evidence="6" id="KW-0736">Signalosome</keyword>
<evidence type="ECO:0000256" key="1">
    <source>
        <dbReference type="ARBA" id="ARBA00004123"/>
    </source>
</evidence>
<evidence type="ECO:0000256" key="4">
    <source>
        <dbReference type="ARBA" id="ARBA00014878"/>
    </source>
</evidence>
<evidence type="ECO:0000256" key="7">
    <source>
        <dbReference type="ARBA" id="ARBA00023242"/>
    </source>
</evidence>
<dbReference type="PROSITE" id="PS50250">
    <property type="entry name" value="PCI"/>
    <property type="match status" value="1"/>
</dbReference>
<evidence type="ECO:0000256" key="2">
    <source>
        <dbReference type="ARBA" id="ARBA00004496"/>
    </source>
</evidence>
<evidence type="ECO:0000256" key="5">
    <source>
        <dbReference type="ARBA" id="ARBA00022490"/>
    </source>
</evidence>
<evidence type="ECO:0000259" key="8">
    <source>
        <dbReference type="PROSITE" id="PS50250"/>
    </source>
</evidence>
<dbReference type="InterPro" id="IPR036390">
    <property type="entry name" value="WH_DNA-bd_sf"/>
</dbReference>
<evidence type="ECO:0000256" key="3">
    <source>
        <dbReference type="ARBA" id="ARBA00007084"/>
    </source>
</evidence>
<protein>
    <recommendedName>
        <fullName evidence="4">COP9 signalosome complex subunit 3</fullName>
    </recommendedName>
</protein>